<evidence type="ECO:0000259" key="1">
    <source>
        <dbReference type="PROSITE" id="PS51186"/>
    </source>
</evidence>
<evidence type="ECO:0000313" key="3">
    <source>
        <dbReference type="Proteomes" id="UP001242480"/>
    </source>
</evidence>
<sequence>MHEPISFHALTPDRWADFETLFGPDRGGNSGCWCLWPRLRRADYLVMPKADRKAMFHQIVVRGPAPGVLAYENDLAIGWCAVGQRRNFARFETTKVSKPVEGLSDAGIVYALTCFFVRKGYTRRGLMRELSLAAIDMARRAGATAIEVCPVEADRPLVWGDGFTGIASVFSKLGFREIARRSPRRPLMRLDLGA</sequence>
<gene>
    <name evidence="2" type="ORF">QO011_001755</name>
</gene>
<comment type="caution">
    <text evidence="2">The sequence shown here is derived from an EMBL/GenBank/DDBJ whole genome shotgun (WGS) entry which is preliminary data.</text>
</comment>
<name>A0ABU0J3B3_9HYPH</name>
<reference evidence="2 3" key="1">
    <citation type="submission" date="2023-07" db="EMBL/GenBank/DDBJ databases">
        <title>Genomic Encyclopedia of Type Strains, Phase IV (KMG-IV): sequencing the most valuable type-strain genomes for metagenomic binning, comparative biology and taxonomic classification.</title>
        <authorList>
            <person name="Goeker M."/>
        </authorList>
    </citation>
    <scope>NUCLEOTIDE SEQUENCE [LARGE SCALE GENOMIC DNA]</scope>
    <source>
        <strain evidence="2 3">DSM 19619</strain>
    </source>
</reference>
<keyword evidence="3" id="KW-1185">Reference proteome</keyword>
<protein>
    <submittedName>
        <fullName evidence="2">GNAT superfamily N-acetyltransferase</fullName>
    </submittedName>
</protein>
<feature type="domain" description="N-acetyltransferase" evidence="1">
    <location>
        <begin position="5"/>
        <end position="193"/>
    </location>
</feature>
<evidence type="ECO:0000313" key="2">
    <source>
        <dbReference type="EMBL" id="MDQ0468755.1"/>
    </source>
</evidence>
<dbReference type="Pfam" id="PF00583">
    <property type="entry name" value="Acetyltransf_1"/>
    <property type="match status" value="1"/>
</dbReference>
<dbReference type="RefSeq" id="WP_307270382.1">
    <property type="nucleotide sequence ID" value="NZ_JAUSVX010000002.1"/>
</dbReference>
<proteinExistence type="predicted"/>
<dbReference type="SUPFAM" id="SSF55729">
    <property type="entry name" value="Acyl-CoA N-acyltransferases (Nat)"/>
    <property type="match status" value="1"/>
</dbReference>
<accession>A0ABU0J3B3</accession>
<dbReference type="EMBL" id="JAUSVX010000002">
    <property type="protein sequence ID" value="MDQ0468755.1"/>
    <property type="molecule type" value="Genomic_DNA"/>
</dbReference>
<organism evidence="2 3">
    <name type="scientific">Labrys wisconsinensis</name>
    <dbReference type="NCBI Taxonomy" id="425677"/>
    <lineage>
        <taxon>Bacteria</taxon>
        <taxon>Pseudomonadati</taxon>
        <taxon>Pseudomonadota</taxon>
        <taxon>Alphaproteobacteria</taxon>
        <taxon>Hyphomicrobiales</taxon>
        <taxon>Xanthobacteraceae</taxon>
        <taxon>Labrys</taxon>
    </lineage>
</organism>
<dbReference type="PROSITE" id="PS51186">
    <property type="entry name" value="GNAT"/>
    <property type="match status" value="1"/>
</dbReference>
<dbReference type="Proteomes" id="UP001242480">
    <property type="component" value="Unassembled WGS sequence"/>
</dbReference>
<dbReference type="InterPro" id="IPR016181">
    <property type="entry name" value="Acyl_CoA_acyltransferase"/>
</dbReference>
<dbReference type="InterPro" id="IPR000182">
    <property type="entry name" value="GNAT_dom"/>
</dbReference>
<dbReference type="Gene3D" id="3.40.630.30">
    <property type="match status" value="1"/>
</dbReference>